<feature type="transmembrane region" description="Helical" evidence="6">
    <location>
        <begin position="111"/>
        <end position="130"/>
    </location>
</feature>
<dbReference type="AlphaFoldDB" id="A0A0R1JPA4"/>
<proteinExistence type="predicted"/>
<reference evidence="7 8" key="1">
    <citation type="journal article" date="2015" name="Genome Announc.">
        <title>Expanding the biotechnology potential of lactobacilli through comparative genomics of 213 strains and associated genera.</title>
        <authorList>
            <person name="Sun Z."/>
            <person name="Harris H.M."/>
            <person name="McCann A."/>
            <person name="Guo C."/>
            <person name="Argimon S."/>
            <person name="Zhang W."/>
            <person name="Yang X."/>
            <person name="Jeffery I.B."/>
            <person name="Cooney J.C."/>
            <person name="Kagawa T.F."/>
            <person name="Liu W."/>
            <person name="Song Y."/>
            <person name="Salvetti E."/>
            <person name="Wrobel A."/>
            <person name="Rasinkangas P."/>
            <person name="Parkhill J."/>
            <person name="Rea M.C."/>
            <person name="O'Sullivan O."/>
            <person name="Ritari J."/>
            <person name="Douillard F.P."/>
            <person name="Paul Ross R."/>
            <person name="Yang R."/>
            <person name="Briner A.E."/>
            <person name="Felis G.E."/>
            <person name="de Vos W.M."/>
            <person name="Barrangou R."/>
            <person name="Klaenhammer T.R."/>
            <person name="Caufield P.W."/>
            <person name="Cui Y."/>
            <person name="Zhang H."/>
            <person name="O'Toole P.W."/>
        </authorList>
    </citation>
    <scope>NUCLEOTIDE SEQUENCE [LARGE SCALE GENOMIC DNA]</scope>
    <source>
        <strain evidence="7 8">JCM 17158</strain>
    </source>
</reference>
<evidence type="ECO:0000256" key="1">
    <source>
        <dbReference type="ARBA" id="ARBA00004141"/>
    </source>
</evidence>
<evidence type="ECO:0000256" key="5">
    <source>
        <dbReference type="ARBA" id="ARBA00023136"/>
    </source>
</evidence>
<organism evidence="7 8">
    <name type="scientific">Lacticaseibacillus nasuensis JCM 17158</name>
    <dbReference type="NCBI Taxonomy" id="1291734"/>
    <lineage>
        <taxon>Bacteria</taxon>
        <taxon>Bacillati</taxon>
        <taxon>Bacillota</taxon>
        <taxon>Bacilli</taxon>
        <taxon>Lactobacillales</taxon>
        <taxon>Lactobacillaceae</taxon>
        <taxon>Lacticaseibacillus</taxon>
    </lineage>
</organism>
<gene>
    <name evidence="7" type="ORF">FD02_GL000474</name>
</gene>
<evidence type="ECO:0000313" key="7">
    <source>
        <dbReference type="EMBL" id="KRK70409.1"/>
    </source>
</evidence>
<feature type="transmembrane region" description="Helical" evidence="6">
    <location>
        <begin position="181"/>
        <end position="204"/>
    </location>
</feature>
<dbReference type="EMBL" id="AZDJ01000032">
    <property type="protein sequence ID" value="KRK70409.1"/>
    <property type="molecule type" value="Genomic_DNA"/>
</dbReference>
<keyword evidence="2 7" id="KW-0808">Transferase</keyword>
<keyword evidence="5 6" id="KW-0472">Membrane</keyword>
<dbReference type="InterPro" id="IPR000537">
    <property type="entry name" value="UbiA_prenyltransferase"/>
</dbReference>
<keyword evidence="3 6" id="KW-0812">Transmembrane</keyword>
<evidence type="ECO:0000256" key="3">
    <source>
        <dbReference type="ARBA" id="ARBA00022692"/>
    </source>
</evidence>
<protein>
    <submittedName>
        <fullName evidence="7">Prenyltransferase, UbiA family</fullName>
    </submittedName>
</protein>
<dbReference type="CDD" id="cd13962">
    <property type="entry name" value="PT_UbiA_UBIAD1"/>
    <property type="match status" value="1"/>
</dbReference>
<accession>A0A0R1JPA4</accession>
<comment type="caution">
    <text evidence="7">The sequence shown here is derived from an EMBL/GenBank/DDBJ whole genome shotgun (WGS) entry which is preliminary data.</text>
</comment>
<dbReference type="PANTHER" id="PTHR13929:SF0">
    <property type="entry name" value="UBIA PRENYLTRANSFERASE DOMAIN-CONTAINING PROTEIN 1"/>
    <property type="match status" value="1"/>
</dbReference>
<evidence type="ECO:0000256" key="4">
    <source>
        <dbReference type="ARBA" id="ARBA00022989"/>
    </source>
</evidence>
<dbReference type="RefSeq" id="WP_056952022.1">
    <property type="nucleotide sequence ID" value="NZ_AZDJ01000032.1"/>
</dbReference>
<evidence type="ECO:0000256" key="2">
    <source>
        <dbReference type="ARBA" id="ARBA00022679"/>
    </source>
</evidence>
<comment type="subcellular location">
    <subcellularLocation>
        <location evidence="1">Membrane</location>
        <topology evidence="1">Multi-pass membrane protein</topology>
    </subcellularLocation>
</comment>
<dbReference type="Proteomes" id="UP000051804">
    <property type="component" value="Unassembled WGS sequence"/>
</dbReference>
<feature type="transmembrane region" description="Helical" evidence="6">
    <location>
        <begin position="142"/>
        <end position="161"/>
    </location>
</feature>
<dbReference type="OrthoDB" id="9767568at2"/>
<evidence type="ECO:0000313" key="8">
    <source>
        <dbReference type="Proteomes" id="UP000051804"/>
    </source>
</evidence>
<dbReference type="PANTHER" id="PTHR13929">
    <property type="entry name" value="1,4-DIHYDROXY-2-NAPHTHOATE OCTAPRENYLTRANSFERASE"/>
    <property type="match status" value="1"/>
</dbReference>
<dbReference type="Pfam" id="PF01040">
    <property type="entry name" value="UbiA"/>
    <property type="match status" value="1"/>
</dbReference>
<keyword evidence="4 6" id="KW-1133">Transmembrane helix</keyword>
<feature type="transmembrane region" description="Helical" evidence="6">
    <location>
        <begin position="40"/>
        <end position="60"/>
    </location>
</feature>
<dbReference type="PATRIC" id="fig|1291734.4.peg.488"/>
<feature type="transmembrane region" description="Helical" evidence="6">
    <location>
        <begin position="12"/>
        <end position="34"/>
    </location>
</feature>
<dbReference type="InterPro" id="IPR026046">
    <property type="entry name" value="UBIAD1"/>
</dbReference>
<dbReference type="GO" id="GO:0004659">
    <property type="term" value="F:prenyltransferase activity"/>
    <property type="evidence" value="ECO:0007669"/>
    <property type="project" value="InterPro"/>
</dbReference>
<evidence type="ECO:0000256" key="6">
    <source>
        <dbReference type="SAM" id="Phobius"/>
    </source>
</evidence>
<dbReference type="GO" id="GO:0016020">
    <property type="term" value="C:membrane"/>
    <property type="evidence" value="ECO:0007669"/>
    <property type="project" value="UniProtKB-SubCell"/>
</dbReference>
<dbReference type="STRING" id="1291734.FD02_GL000474"/>
<feature type="transmembrane region" description="Helical" evidence="6">
    <location>
        <begin position="81"/>
        <end position="105"/>
    </location>
</feature>
<name>A0A0R1JPA4_9LACO</name>
<keyword evidence="8" id="KW-1185">Reference proteome</keyword>
<dbReference type="GO" id="GO:0009234">
    <property type="term" value="P:menaquinone biosynthetic process"/>
    <property type="evidence" value="ECO:0007669"/>
    <property type="project" value="TreeGrafter"/>
</dbReference>
<feature type="transmembrane region" description="Helical" evidence="6">
    <location>
        <begin position="289"/>
        <end position="310"/>
    </location>
</feature>
<feature type="transmembrane region" description="Helical" evidence="6">
    <location>
        <begin position="233"/>
        <end position="252"/>
    </location>
</feature>
<dbReference type="GO" id="GO:0042371">
    <property type="term" value="P:vitamin K biosynthetic process"/>
    <property type="evidence" value="ECO:0007669"/>
    <property type="project" value="TreeGrafter"/>
</dbReference>
<sequence length="312" mass="33493">MKKWGELVELRTKLASILPFLLGIGYVLATWHRLNLVNTILFGLAMLAFDMATTALDNLMHYRHAKDAAYRQHVNIIGRAALTEHAVIAAIVALVTVATGLGLWLVWRTDWVLLVLGMACFAVGLGYTWGPLPLARLPIGEVFSGVTMGLGIPFITVYVNVPATRFLAVRLAWPDLSVTGALPALAGLCLIAVMPMATIANVMLANNLADLSEDTRNHRLTLPMYLGHRASRGVYLGLAVIGYFAVVAGVVARVLPTWSLVCGVSLPAVWHHAQVFIAHPDKTQTFHLAIQNLVLANGSLLAGLVIAAGVSA</sequence>